<dbReference type="Pfam" id="PF00999">
    <property type="entry name" value="Na_H_Exchanger"/>
    <property type="match status" value="1"/>
</dbReference>
<evidence type="ECO:0000256" key="3">
    <source>
        <dbReference type="ARBA" id="ARBA00022989"/>
    </source>
</evidence>
<feature type="domain" description="SPARK" evidence="8">
    <location>
        <begin position="97"/>
        <end position="247"/>
    </location>
</feature>
<feature type="domain" description="Cation/H(+) antiporter C-terminal" evidence="10">
    <location>
        <begin position="988"/>
        <end position="1145"/>
    </location>
</feature>
<evidence type="ECO:0000259" key="8">
    <source>
        <dbReference type="Pfam" id="PF19160"/>
    </source>
</evidence>
<dbReference type="InterPro" id="IPR043891">
    <property type="entry name" value="SPARK"/>
</dbReference>
<dbReference type="PANTHER" id="PTHR33831">
    <property type="entry name" value="GPI-ANCHORED PROTEIN"/>
    <property type="match status" value="1"/>
</dbReference>
<keyword evidence="4 5" id="KW-0472">Membrane</keyword>
<gene>
    <name evidence="12" type="ORF">TanjilG_16352</name>
</gene>
<dbReference type="Pfam" id="PF26584">
    <property type="entry name" value="At1g61900"/>
    <property type="match status" value="1"/>
</dbReference>
<evidence type="ECO:0008006" key="14">
    <source>
        <dbReference type="Google" id="ProtNLM"/>
    </source>
</evidence>
<feature type="transmembrane region" description="Helical" evidence="5">
    <location>
        <begin position="455"/>
        <end position="475"/>
    </location>
</feature>
<feature type="transmembrane region" description="Helical" evidence="5">
    <location>
        <begin position="548"/>
        <end position="567"/>
    </location>
</feature>
<evidence type="ECO:0000256" key="5">
    <source>
        <dbReference type="SAM" id="Phobius"/>
    </source>
</evidence>
<feature type="transmembrane region" description="Helical" evidence="5">
    <location>
        <begin position="579"/>
        <end position="601"/>
    </location>
</feature>
<sequence length="1161" mass="127402">MGWFQYVDCYKGSLCWQLILFFICLLTFQDVTAQETRVDPRQTSSLVELVKEPISGESGLFDPIEISPAVLPKYSYPIEPLPPMYPTFPTRYEPVLSGKCPVNFSNSDLSNILDKTATDCSAPLAPLVGNVICCPQFSSLIHIFQGFFSMKTDKLVLPNAVAGHCFSDIMSILASRQANSTLPTLCSIKSSNFTGGSCPVKDVSTFEKTVNTSKLLEACSTIDQLKECCRPICQPAIMDAALQISGRQMMFSDNENVAGEVNHTDYLNDCKGVVYSYISKKLSLEAADTAFRILSACKVNKVCPLMFKEPSEVISACRNVADPSCCNSLHTYIAWLQKQMLITNKQAIICATLFGSMLRKGGVLTNVYELCDIDLKDFSLPAYGLPEGCLLRSLPANVIADNSSGISFTCDLSDNVAAPWPSSSSITSVSLCAPAMVIARNGLHFALKPYSQPRITSDIIVGLIMGNLGFLRSLYEEFNKTFAFIIDVGMMCYMFALGIEMDPYALFKRPTRDAQVAYVGIISTFLLAVFLSPFLFHLPTQHRIEFTLSLSTLLSSTASPIITHLITQLKIGKSDIGKLVIAAGMHSEFLCSLILSLAYIAMPWDTLCSGTEDKKRIRRAITMIIAVLLQTLFTALVSPIFMSWINNENPEGKPMKGSHLVLSLAFMVLMCAFSTLYEYSPILSAFMTGICLPREADFRMLEPGSLETWTRLLFLIGVVVVGKVVGTVVYGAMLGFHWPESVAIGLLLTTKGHLHLYLAIKVIGCGATISTSIAMIVATFFSVVPTPTVVKHIIKRARRRAPTHRMALEFLDPSGELRILLCVHGPDNVPASINLMEISRGTADPGIVVCVTDMIELTDEIAATIERVDGLHTTVEDKAVMEMRDKVTSSFKTYLDEDGDGITLNRTVAVSTINNMAQDICILAEDMMIALIILPFHRSQRKDGKLDGGNQGFRYVNKKLLRSAPCSVGILVNRGLGSIEKISRSQVSLNVATIFIGGKDDREALVYGSRVAQHPGVKLTVIRLLVDSSADTSRLADCRVSLPEQEEEMVLDDECFAQFYEKHIVGGRIAYTEKHLANAAETFSTLRSFEGQYSLVIVGREGGVNSILTKGMNDWQQCPELGPVGDVLSGPDFSMTVSVLIIRQHRIKGELDGLDEEFSIM</sequence>
<dbReference type="Proteomes" id="UP000188354">
    <property type="component" value="Chromosome LG07"/>
</dbReference>
<feature type="domain" description="Cation/H+ exchanger transmembrane" evidence="7">
    <location>
        <begin position="447"/>
        <end position="696"/>
    </location>
</feature>
<evidence type="ECO:0000259" key="11">
    <source>
        <dbReference type="Pfam" id="PF26584"/>
    </source>
</evidence>
<feature type="domain" description="Cation/H(+) antiporter central" evidence="9">
    <location>
        <begin position="906"/>
        <end position="983"/>
    </location>
</feature>
<dbReference type="Pfam" id="PF23256">
    <property type="entry name" value="CHX17_2nd"/>
    <property type="match status" value="1"/>
</dbReference>
<proteinExistence type="predicted"/>
<dbReference type="InterPro" id="IPR059003">
    <property type="entry name" value="At1g61900_C"/>
</dbReference>
<feature type="transmembrane region" description="Helical" evidence="5">
    <location>
        <begin position="621"/>
        <end position="645"/>
    </location>
</feature>
<dbReference type="GO" id="GO:0015297">
    <property type="term" value="F:antiporter activity"/>
    <property type="evidence" value="ECO:0007669"/>
    <property type="project" value="InterPro"/>
</dbReference>
<feature type="transmembrane region" description="Helical" evidence="5">
    <location>
        <begin position="516"/>
        <end position="536"/>
    </location>
</feature>
<dbReference type="Gramene" id="OIW08771">
    <property type="protein sequence ID" value="OIW08771"/>
    <property type="gene ID" value="TanjilG_16352"/>
</dbReference>
<dbReference type="Pfam" id="PF23259">
    <property type="entry name" value="CHX17_C"/>
    <property type="match status" value="1"/>
</dbReference>
<organism evidence="12 13">
    <name type="scientific">Lupinus angustifolius</name>
    <name type="common">Narrow-leaved blue lupine</name>
    <dbReference type="NCBI Taxonomy" id="3871"/>
    <lineage>
        <taxon>Eukaryota</taxon>
        <taxon>Viridiplantae</taxon>
        <taxon>Streptophyta</taxon>
        <taxon>Embryophyta</taxon>
        <taxon>Tracheophyta</taxon>
        <taxon>Spermatophyta</taxon>
        <taxon>Magnoliopsida</taxon>
        <taxon>eudicotyledons</taxon>
        <taxon>Gunneridae</taxon>
        <taxon>Pentapetalae</taxon>
        <taxon>rosids</taxon>
        <taxon>fabids</taxon>
        <taxon>Fabales</taxon>
        <taxon>Fabaceae</taxon>
        <taxon>Papilionoideae</taxon>
        <taxon>50 kb inversion clade</taxon>
        <taxon>genistoids sensu lato</taxon>
        <taxon>core genistoids</taxon>
        <taxon>Genisteae</taxon>
        <taxon>Lupinus</taxon>
    </lineage>
</organism>
<evidence type="ECO:0000256" key="1">
    <source>
        <dbReference type="ARBA" id="ARBA00004141"/>
    </source>
</evidence>
<dbReference type="PANTHER" id="PTHR33831:SF4">
    <property type="entry name" value="GPI-ANCHORED PROTEIN"/>
    <property type="match status" value="1"/>
</dbReference>
<keyword evidence="6" id="KW-0732">Signal</keyword>
<dbReference type="GO" id="GO:1902600">
    <property type="term" value="P:proton transmembrane transport"/>
    <property type="evidence" value="ECO:0007669"/>
    <property type="project" value="InterPro"/>
</dbReference>
<keyword evidence="3 5" id="KW-1133">Transmembrane helix</keyword>
<evidence type="ECO:0000313" key="13">
    <source>
        <dbReference type="Proteomes" id="UP000188354"/>
    </source>
</evidence>
<feature type="transmembrane region" description="Helical" evidence="5">
    <location>
        <begin position="756"/>
        <end position="781"/>
    </location>
</feature>
<protein>
    <recommendedName>
        <fullName evidence="14">Cation/H+ exchanger domain-containing protein</fullName>
    </recommendedName>
</protein>
<keyword evidence="2 5" id="KW-0812">Transmembrane</keyword>
<feature type="domain" description="At1g61900-like C-terminal" evidence="11">
    <location>
        <begin position="301"/>
        <end position="372"/>
    </location>
</feature>
<evidence type="ECO:0000256" key="6">
    <source>
        <dbReference type="SAM" id="SignalP"/>
    </source>
</evidence>
<feature type="transmembrane region" description="Helical" evidence="5">
    <location>
        <begin position="657"/>
        <end position="677"/>
    </location>
</feature>
<dbReference type="EMBL" id="CM007367">
    <property type="protein sequence ID" value="OIW08771.1"/>
    <property type="molecule type" value="Genomic_DNA"/>
</dbReference>
<evidence type="ECO:0000259" key="7">
    <source>
        <dbReference type="Pfam" id="PF00999"/>
    </source>
</evidence>
<feature type="transmembrane region" description="Helical" evidence="5">
    <location>
        <begin position="712"/>
        <end position="736"/>
    </location>
</feature>
<dbReference type="Gene3D" id="1.20.1530.20">
    <property type="match status" value="1"/>
</dbReference>
<comment type="subcellular location">
    <subcellularLocation>
        <location evidence="1">Membrane</location>
        <topology evidence="1">Multi-pass membrane protein</topology>
    </subcellularLocation>
</comment>
<accession>A0A1J7I7D3</accession>
<evidence type="ECO:0000256" key="2">
    <source>
        <dbReference type="ARBA" id="ARBA00022692"/>
    </source>
</evidence>
<evidence type="ECO:0000313" key="12">
    <source>
        <dbReference type="EMBL" id="OIW08771.1"/>
    </source>
</evidence>
<dbReference type="AlphaFoldDB" id="A0A1J7I7D3"/>
<dbReference type="InterPro" id="IPR057291">
    <property type="entry name" value="CHX17_2nd"/>
</dbReference>
<reference evidence="12 13" key="1">
    <citation type="journal article" date="2017" name="Plant Biotechnol. J.">
        <title>A comprehensive draft genome sequence for lupin (Lupinus angustifolius), an emerging health food: insights into plant-microbe interactions and legume evolution.</title>
        <authorList>
            <person name="Hane J.K."/>
            <person name="Ming Y."/>
            <person name="Kamphuis L.G."/>
            <person name="Nelson M.N."/>
            <person name="Garg G."/>
            <person name="Atkins C.A."/>
            <person name="Bayer P.E."/>
            <person name="Bravo A."/>
            <person name="Bringans S."/>
            <person name="Cannon S."/>
            <person name="Edwards D."/>
            <person name="Foley R."/>
            <person name="Gao L.L."/>
            <person name="Harrison M.J."/>
            <person name="Huang W."/>
            <person name="Hurgobin B."/>
            <person name="Li S."/>
            <person name="Liu C.W."/>
            <person name="McGrath A."/>
            <person name="Morahan G."/>
            <person name="Murray J."/>
            <person name="Weller J."/>
            <person name="Jian J."/>
            <person name="Singh K.B."/>
        </authorList>
    </citation>
    <scope>NUCLEOTIDE SEQUENCE [LARGE SCALE GENOMIC DNA]</scope>
    <source>
        <strain evidence="13">cv. Tanjil</strain>
        <tissue evidence="12">Whole plant</tissue>
    </source>
</reference>
<dbReference type="InterPro" id="IPR038770">
    <property type="entry name" value="Na+/solute_symporter_sf"/>
</dbReference>
<evidence type="ECO:0000259" key="10">
    <source>
        <dbReference type="Pfam" id="PF23259"/>
    </source>
</evidence>
<dbReference type="InterPro" id="IPR040336">
    <property type="entry name" value="At1g61900-like"/>
</dbReference>
<feature type="transmembrane region" description="Helical" evidence="5">
    <location>
        <begin position="481"/>
        <end position="504"/>
    </location>
</feature>
<dbReference type="InterPro" id="IPR006153">
    <property type="entry name" value="Cation/H_exchanger_TM"/>
</dbReference>
<dbReference type="Pfam" id="PF19160">
    <property type="entry name" value="SPARK"/>
    <property type="match status" value="1"/>
</dbReference>
<name>A0A1J7I7D3_LUPAN</name>
<dbReference type="InterPro" id="IPR057290">
    <property type="entry name" value="CHX17_C"/>
</dbReference>
<feature type="signal peptide" evidence="6">
    <location>
        <begin position="1"/>
        <end position="33"/>
    </location>
</feature>
<evidence type="ECO:0000256" key="4">
    <source>
        <dbReference type="ARBA" id="ARBA00023136"/>
    </source>
</evidence>
<dbReference type="OMA" id="AFMVLMC"/>
<feature type="chain" id="PRO_5013131605" description="Cation/H+ exchanger domain-containing protein" evidence="6">
    <location>
        <begin position="34"/>
        <end position="1161"/>
    </location>
</feature>
<evidence type="ECO:0000259" key="9">
    <source>
        <dbReference type="Pfam" id="PF23256"/>
    </source>
</evidence>
<keyword evidence="13" id="KW-1185">Reference proteome</keyword>
<dbReference type="GO" id="GO:0005886">
    <property type="term" value="C:plasma membrane"/>
    <property type="evidence" value="ECO:0007669"/>
    <property type="project" value="TreeGrafter"/>
</dbReference>